<organism evidence="2 3">
    <name type="scientific">Coraliomargarita sinensis</name>
    <dbReference type="NCBI Taxonomy" id="2174842"/>
    <lineage>
        <taxon>Bacteria</taxon>
        <taxon>Pseudomonadati</taxon>
        <taxon>Verrucomicrobiota</taxon>
        <taxon>Opitutia</taxon>
        <taxon>Puniceicoccales</taxon>
        <taxon>Coraliomargaritaceae</taxon>
        <taxon>Coraliomargarita</taxon>
    </lineage>
</organism>
<sequence>MKVRDRLTEIFDRGDGERELQSFLEENPAILLETPMSVLGHPTILLKEFPLGTQYRADFAIIAPYSGAFEIKLIEVEPPKEKIYTKDKVLAKRANKAFEQINSWKSYIRNHRREVLETVDRYGKEKDLYRGPRDSLTCTAGCSIFDPDVHVSFSYAILMGRRNDLGGYMLGRKSAFKEDSDVEIITCDRLFHAADKIDANPEIYI</sequence>
<reference evidence="2 3" key="1">
    <citation type="submission" date="2018-05" db="EMBL/GenBank/DDBJ databases">
        <title>Coraliomargarita sinensis sp. nov., isolated from a marine solar saltern.</title>
        <authorList>
            <person name="Zhou L.Y."/>
        </authorList>
    </citation>
    <scope>NUCLEOTIDE SEQUENCE [LARGE SCALE GENOMIC DNA]</scope>
    <source>
        <strain evidence="2 3">WN38</strain>
    </source>
</reference>
<accession>A0A317ZG87</accession>
<evidence type="ECO:0000313" key="3">
    <source>
        <dbReference type="Proteomes" id="UP000247099"/>
    </source>
</evidence>
<dbReference type="InParanoid" id="A0A317ZG87"/>
<dbReference type="EMBL" id="QHJQ01000006">
    <property type="protein sequence ID" value="PXA03902.1"/>
    <property type="molecule type" value="Genomic_DNA"/>
</dbReference>
<feature type="domain" description="Shedu protein SduA C-terminal" evidence="1">
    <location>
        <begin position="17"/>
        <end position="190"/>
    </location>
</feature>
<name>A0A317ZG87_9BACT</name>
<dbReference type="InterPro" id="IPR025359">
    <property type="entry name" value="SduA_C"/>
</dbReference>
<proteinExistence type="predicted"/>
<gene>
    <name evidence="2" type="ORF">DDZ13_09690</name>
</gene>
<dbReference type="OrthoDB" id="1358919at2"/>
<comment type="caution">
    <text evidence="2">The sequence shown here is derived from an EMBL/GenBank/DDBJ whole genome shotgun (WGS) entry which is preliminary data.</text>
</comment>
<protein>
    <recommendedName>
        <fullName evidence="1">Shedu protein SduA C-terminal domain-containing protein</fullName>
    </recommendedName>
</protein>
<evidence type="ECO:0000259" key="1">
    <source>
        <dbReference type="Pfam" id="PF14082"/>
    </source>
</evidence>
<dbReference type="Proteomes" id="UP000247099">
    <property type="component" value="Unassembled WGS sequence"/>
</dbReference>
<keyword evidence="3" id="KW-1185">Reference proteome</keyword>
<dbReference type="AlphaFoldDB" id="A0A317ZG87"/>
<evidence type="ECO:0000313" key="2">
    <source>
        <dbReference type="EMBL" id="PXA03902.1"/>
    </source>
</evidence>
<dbReference type="Pfam" id="PF14082">
    <property type="entry name" value="SduA_C"/>
    <property type="match status" value="1"/>
</dbReference>
<dbReference type="RefSeq" id="WP_110131258.1">
    <property type="nucleotide sequence ID" value="NZ_QHJQ01000006.1"/>
</dbReference>